<comment type="caution">
    <text evidence="8">The sequence shown here is derived from an EMBL/GenBank/DDBJ whole genome shotgun (WGS) entry which is preliminary data.</text>
</comment>
<name>A0A9P4N5U0_9PLEO</name>
<dbReference type="PROSITE" id="PS50206">
    <property type="entry name" value="RHODANESE_3"/>
    <property type="match status" value="1"/>
</dbReference>
<dbReference type="InterPro" id="IPR016156">
    <property type="entry name" value="FAD/NAD-linked_Rdtase_dimer_sf"/>
</dbReference>
<keyword evidence="5" id="KW-0560">Oxidoreductase</keyword>
<keyword evidence="3" id="KW-0285">Flavoprotein</keyword>
<evidence type="ECO:0000256" key="5">
    <source>
        <dbReference type="ARBA" id="ARBA00023002"/>
    </source>
</evidence>
<dbReference type="Pfam" id="PF02852">
    <property type="entry name" value="Pyr_redox_dim"/>
    <property type="match status" value="1"/>
</dbReference>
<evidence type="ECO:0000256" key="3">
    <source>
        <dbReference type="ARBA" id="ARBA00022630"/>
    </source>
</evidence>
<dbReference type="InterPro" id="IPR050260">
    <property type="entry name" value="FAD-bd_OxRdtase"/>
</dbReference>
<dbReference type="Gene3D" id="3.40.250.10">
    <property type="entry name" value="Rhodanese-like domain"/>
    <property type="match status" value="1"/>
</dbReference>
<dbReference type="PANTHER" id="PTHR43429">
    <property type="entry name" value="PYRIDINE NUCLEOTIDE-DISULFIDE OXIDOREDUCTASE DOMAIN-CONTAINING"/>
    <property type="match status" value="1"/>
</dbReference>
<evidence type="ECO:0000256" key="2">
    <source>
        <dbReference type="ARBA" id="ARBA00009130"/>
    </source>
</evidence>
<keyword evidence="9" id="KW-1185">Reference proteome</keyword>
<evidence type="ECO:0000313" key="8">
    <source>
        <dbReference type="EMBL" id="KAF2259841.1"/>
    </source>
</evidence>
<proteinExistence type="inferred from homology"/>
<feature type="domain" description="Rhodanese" evidence="7">
    <location>
        <begin position="478"/>
        <end position="567"/>
    </location>
</feature>
<comment type="similarity">
    <text evidence="2">Belongs to the class-III pyridine nucleotide-disulfide oxidoreductase family.</text>
</comment>
<dbReference type="GO" id="GO:0016491">
    <property type="term" value="F:oxidoreductase activity"/>
    <property type="evidence" value="ECO:0007669"/>
    <property type="project" value="UniProtKB-KW"/>
</dbReference>
<evidence type="ECO:0000256" key="6">
    <source>
        <dbReference type="ARBA" id="ARBA00023284"/>
    </source>
</evidence>
<dbReference type="InterPro" id="IPR001763">
    <property type="entry name" value="Rhodanese-like_dom"/>
</dbReference>
<accession>A0A9P4N5U0</accession>
<dbReference type="SUPFAM" id="SSF55424">
    <property type="entry name" value="FAD/NAD-linked reductases, dimerisation (C-terminal) domain"/>
    <property type="match status" value="1"/>
</dbReference>
<dbReference type="PRINTS" id="PR00368">
    <property type="entry name" value="FADPNR"/>
</dbReference>
<dbReference type="SMART" id="SM00450">
    <property type="entry name" value="RHOD"/>
    <property type="match status" value="1"/>
</dbReference>
<dbReference type="AlphaFoldDB" id="A0A9P4N5U0"/>
<keyword evidence="4" id="KW-0274">FAD</keyword>
<gene>
    <name evidence="8" type="ORF">CC78DRAFT_536812</name>
</gene>
<evidence type="ECO:0000259" key="7">
    <source>
        <dbReference type="PROSITE" id="PS50206"/>
    </source>
</evidence>
<evidence type="ECO:0000313" key="9">
    <source>
        <dbReference type="Proteomes" id="UP000800093"/>
    </source>
</evidence>
<dbReference type="OrthoDB" id="361797at2759"/>
<evidence type="ECO:0000256" key="1">
    <source>
        <dbReference type="ARBA" id="ARBA00001974"/>
    </source>
</evidence>
<keyword evidence="6" id="KW-0676">Redox-active center</keyword>
<dbReference type="Gene3D" id="3.50.50.60">
    <property type="entry name" value="FAD/NAD(P)-binding domain"/>
    <property type="match status" value="2"/>
</dbReference>
<dbReference type="PRINTS" id="PR00411">
    <property type="entry name" value="PNDRDTASEI"/>
</dbReference>
<organism evidence="8 9">
    <name type="scientific">Lojkania enalia</name>
    <dbReference type="NCBI Taxonomy" id="147567"/>
    <lineage>
        <taxon>Eukaryota</taxon>
        <taxon>Fungi</taxon>
        <taxon>Dikarya</taxon>
        <taxon>Ascomycota</taxon>
        <taxon>Pezizomycotina</taxon>
        <taxon>Dothideomycetes</taxon>
        <taxon>Pleosporomycetidae</taxon>
        <taxon>Pleosporales</taxon>
        <taxon>Pleosporales incertae sedis</taxon>
        <taxon>Lojkania</taxon>
    </lineage>
</organism>
<dbReference type="SUPFAM" id="SSF51905">
    <property type="entry name" value="FAD/NAD(P)-binding domain"/>
    <property type="match status" value="1"/>
</dbReference>
<dbReference type="InterPro" id="IPR004099">
    <property type="entry name" value="Pyr_nucl-diS_OxRdtase_dimer"/>
</dbReference>
<dbReference type="SUPFAM" id="SSF52821">
    <property type="entry name" value="Rhodanese/Cell cycle control phosphatase"/>
    <property type="match status" value="1"/>
</dbReference>
<dbReference type="PANTHER" id="PTHR43429:SF1">
    <property type="entry name" value="NAD(P)H SULFUR OXIDOREDUCTASE (COA-DEPENDENT)"/>
    <property type="match status" value="1"/>
</dbReference>
<dbReference type="Pfam" id="PF07992">
    <property type="entry name" value="Pyr_redox_2"/>
    <property type="match status" value="1"/>
</dbReference>
<protein>
    <submittedName>
        <fullName evidence="8">FAD-dependent pyridine nucleotide-disulfide oxidoreductase</fullName>
    </submittedName>
</protein>
<dbReference type="EMBL" id="ML986697">
    <property type="protein sequence ID" value="KAF2259841.1"/>
    <property type="molecule type" value="Genomic_DNA"/>
</dbReference>
<reference evidence="9" key="1">
    <citation type="journal article" date="2020" name="Stud. Mycol.">
        <title>101 Dothideomycetes genomes: A test case for predicting lifestyles and emergence of pathogens.</title>
        <authorList>
            <person name="Haridas S."/>
            <person name="Albert R."/>
            <person name="Binder M."/>
            <person name="Bloem J."/>
            <person name="LaButti K."/>
            <person name="Salamov A."/>
            <person name="Andreopoulos B."/>
            <person name="Baker S."/>
            <person name="Barry K."/>
            <person name="Bills G."/>
            <person name="Bluhm B."/>
            <person name="Cannon C."/>
            <person name="Castanera R."/>
            <person name="Culley D."/>
            <person name="Daum C."/>
            <person name="Ezra D."/>
            <person name="Gonzalez J."/>
            <person name="Henrissat B."/>
            <person name="Kuo A."/>
            <person name="Liang C."/>
            <person name="Lipzen A."/>
            <person name="Lutzoni F."/>
            <person name="Magnuson J."/>
            <person name="Mondo S."/>
            <person name="Nolan M."/>
            <person name="Ohm R."/>
            <person name="Pangilinan J."/>
            <person name="Park H.-J."/>
            <person name="Ramirez L."/>
            <person name="Alfaro M."/>
            <person name="Sun H."/>
            <person name="Tritt A."/>
            <person name="Yoshinaga Y."/>
            <person name="Zwiers L.-H."/>
            <person name="Turgeon B."/>
            <person name="Goodwin S."/>
            <person name="Spatafora J."/>
            <person name="Crous P."/>
            <person name="Grigoriev I."/>
        </authorList>
    </citation>
    <scope>NUCLEOTIDE SEQUENCE [LARGE SCALE GENOMIC DNA]</scope>
    <source>
        <strain evidence="9">CBS 304.66</strain>
    </source>
</reference>
<dbReference type="InterPro" id="IPR036188">
    <property type="entry name" value="FAD/NAD-bd_sf"/>
</dbReference>
<dbReference type="InterPro" id="IPR023753">
    <property type="entry name" value="FAD/NAD-binding_dom"/>
</dbReference>
<dbReference type="Proteomes" id="UP000800093">
    <property type="component" value="Unassembled WGS sequence"/>
</dbReference>
<dbReference type="InterPro" id="IPR036873">
    <property type="entry name" value="Rhodanese-like_dom_sf"/>
</dbReference>
<evidence type="ECO:0000256" key="4">
    <source>
        <dbReference type="ARBA" id="ARBA00022827"/>
    </source>
</evidence>
<comment type="cofactor">
    <cofactor evidence="1">
        <name>FAD</name>
        <dbReference type="ChEBI" id="CHEBI:57692"/>
    </cofactor>
</comment>
<sequence length="570" mass="60550">MPSAVSKRIVVVGGVAGGMAAATRARRLDENASITVFDKGPYTGFANCGIPYALDGVIPNDSSLILQTPEGFKNRFNIDVHVNAEVTKIDRAAKTVEVKATDEKESKQYPYDSLILSQGAEAFVPPVDGIQASNVFTLQTIPELQSVKNYIAANSCKSVAIIGGGFIGLEAAENLRLHGLDVSIIEYMPHVFPPVDSDIAEPIHSELRKNGIQLYLNARMQGIEAAPEGNGRASAIVLSDGIKVPFDLAIVAVGVRPRVSLAQEAGLQVDRNGVVINEFMQTSDPDIYAVGDMICTPHRITSRPMRVALAGPAARQGRLAADKIFGYATAASAYRGNIGTSACKVFDLTVGIAGLSVKVLEDMGLNPLWVTVHPPDHAGYYPTAHPITLKVAFEPGTGRLLGAQAIGLAGVDKRIDVLATAMQGNMTITDLTHLELAYAPPYGSAKDPVNMAGYVGSNVLADDVQVVHAAEINIQALAAKGTQIVDVRSPSEFSKGHLPNAVNIPVNNLRKAVEAGSLDQNKDVVVYCQVGYRGYLAYRILKHKGFNVVNLDGGYKAVSEGGYKALQANL</sequence>
<dbReference type="Pfam" id="PF00581">
    <property type="entry name" value="Rhodanese"/>
    <property type="match status" value="1"/>
</dbReference>